<dbReference type="InterPro" id="IPR004291">
    <property type="entry name" value="Transposase_IS66_central"/>
</dbReference>
<protein>
    <recommendedName>
        <fullName evidence="1">Transposase IS66 central domain-containing protein</fullName>
    </recommendedName>
</protein>
<gene>
    <name evidence="2" type="ORF">S03H2_13322</name>
</gene>
<dbReference type="PANTHER" id="PTHR33678">
    <property type="entry name" value="BLL1576 PROTEIN"/>
    <property type="match status" value="1"/>
</dbReference>
<proteinExistence type="predicted"/>
<feature type="non-terminal residue" evidence="2">
    <location>
        <position position="1"/>
    </location>
</feature>
<evidence type="ECO:0000259" key="1">
    <source>
        <dbReference type="Pfam" id="PF03050"/>
    </source>
</evidence>
<dbReference type="Pfam" id="PF03050">
    <property type="entry name" value="DDE_Tnp_IS66"/>
    <property type="match status" value="1"/>
</dbReference>
<dbReference type="EMBL" id="BARU01006762">
    <property type="protein sequence ID" value="GAH36553.1"/>
    <property type="molecule type" value="Genomic_DNA"/>
</dbReference>
<comment type="caution">
    <text evidence="2">The sequence shown here is derived from an EMBL/GenBank/DDBJ whole genome shotgun (WGS) entry which is preliminary data.</text>
</comment>
<reference evidence="2" key="1">
    <citation type="journal article" date="2014" name="Front. Microbiol.">
        <title>High frequency of phylogenetically diverse reductive dehalogenase-homologous genes in deep subseafloor sedimentary metagenomes.</title>
        <authorList>
            <person name="Kawai M."/>
            <person name="Futagami T."/>
            <person name="Toyoda A."/>
            <person name="Takaki Y."/>
            <person name="Nishi S."/>
            <person name="Hori S."/>
            <person name="Arai W."/>
            <person name="Tsubouchi T."/>
            <person name="Morono Y."/>
            <person name="Uchiyama I."/>
            <person name="Ito T."/>
            <person name="Fujiyama A."/>
            <person name="Inagaki F."/>
            <person name="Takami H."/>
        </authorList>
    </citation>
    <scope>NUCLEOTIDE SEQUENCE</scope>
    <source>
        <strain evidence="2">Expedition CK06-06</strain>
    </source>
</reference>
<organism evidence="2">
    <name type="scientific">marine sediment metagenome</name>
    <dbReference type="NCBI Taxonomy" id="412755"/>
    <lineage>
        <taxon>unclassified sequences</taxon>
        <taxon>metagenomes</taxon>
        <taxon>ecological metagenomes</taxon>
    </lineage>
</organism>
<feature type="domain" description="Transposase IS66 central" evidence="1">
    <location>
        <begin position="4"/>
        <end position="66"/>
    </location>
</feature>
<evidence type="ECO:0000313" key="2">
    <source>
        <dbReference type="EMBL" id="GAH36553.1"/>
    </source>
</evidence>
<dbReference type="InterPro" id="IPR052344">
    <property type="entry name" value="Transposase-related"/>
</dbReference>
<sequence>PKKRGRVKQSPAKNLLDRLRNHKHGVLAFMYDFKVPFDNNQAERDIRMAKLKQKISGCFRTEQGAQTFCQIRSYISTARKNGHNVLHSLRLALMGTPFVPPFVVLAQSATVA</sequence>
<dbReference type="PANTHER" id="PTHR33678:SF1">
    <property type="entry name" value="BLL1576 PROTEIN"/>
    <property type="match status" value="1"/>
</dbReference>
<accession>X1GU79</accession>
<name>X1GU79_9ZZZZ</name>
<dbReference type="AlphaFoldDB" id="X1GU79"/>